<comment type="caution">
    <text evidence="3">The sequence shown here is derived from an EMBL/GenBank/DDBJ whole genome shotgun (WGS) entry which is preliminary data.</text>
</comment>
<dbReference type="RefSeq" id="WP_184635234.1">
    <property type="nucleotide sequence ID" value="NZ_BAABKT010000013.1"/>
</dbReference>
<reference evidence="3 4" key="1">
    <citation type="submission" date="2020-08" db="EMBL/GenBank/DDBJ databases">
        <title>Sequencing the genomes of 1000 actinobacteria strains.</title>
        <authorList>
            <person name="Klenk H.-P."/>
        </authorList>
    </citation>
    <scope>NUCLEOTIDE SEQUENCE [LARGE SCALE GENOMIC DNA]</scope>
    <source>
        <strain evidence="3 4">DSM 44593</strain>
    </source>
</reference>
<feature type="domain" description="Bacterial type II secretion system protein E" evidence="2">
    <location>
        <begin position="85"/>
        <end position="368"/>
    </location>
</feature>
<dbReference type="CDD" id="cd01130">
    <property type="entry name" value="VirB11-like_ATPase"/>
    <property type="match status" value="1"/>
</dbReference>
<keyword evidence="4" id="KW-1185">Reference proteome</keyword>
<name>A0A841EEA0_9ACTN</name>
<dbReference type="InterPro" id="IPR001482">
    <property type="entry name" value="T2SS/T4SS_dom"/>
</dbReference>
<dbReference type="Gene3D" id="3.30.450.380">
    <property type="match status" value="1"/>
</dbReference>
<proteinExistence type="inferred from homology"/>
<sequence length="451" mass="49307">MSYEPVPADDPGGWADVRVLRDIVVERLSSGVRPEHRRERGRALIQEEVRAWAHKRVLAGHPPDAELEGRLQKRVFDAVFGMGRLQQLLEQPEVENIEINGADQVWLRTRGGDLLRGEPVADSDQELVEELRYIASQAGRSLSTAHPRLHMELPDGSRLAAVIETTRRPHAVIRRHLVQDITLSELARSGTLSDSLHAFLVCAVRARRNIIVTGAQNAGKTTLVRALAAEIPATERFATAEQEYELHLDRLDRHPHIVAMQAREGGSEYGPDGRPAGEVALVDIVRDALRMNLSRIVVGEVRGPEVVPMLDAMTTGDGGSLCTLHARSATDAVERLVVLCGRYGINPDIAYRVIAGAVDLVVHVDLVDDTWRGGTRGRIVGGVVEVAGVGENGRPAITDVYRPGADGRAQPSGVPPTCMPDLQRVGFDPRWLHSAVAAPHHELARAERAWA</sequence>
<comment type="similarity">
    <text evidence="1">Belongs to the GSP E family.</text>
</comment>
<evidence type="ECO:0000313" key="3">
    <source>
        <dbReference type="EMBL" id="MBB5998760.1"/>
    </source>
</evidence>
<evidence type="ECO:0000256" key="1">
    <source>
        <dbReference type="ARBA" id="ARBA00006611"/>
    </source>
</evidence>
<dbReference type="EMBL" id="JACHLY010000001">
    <property type="protein sequence ID" value="MBB5998760.1"/>
    <property type="molecule type" value="Genomic_DNA"/>
</dbReference>
<evidence type="ECO:0000313" key="4">
    <source>
        <dbReference type="Proteomes" id="UP000578077"/>
    </source>
</evidence>
<organism evidence="3 4">
    <name type="scientific">Streptomonospora salina</name>
    <dbReference type="NCBI Taxonomy" id="104205"/>
    <lineage>
        <taxon>Bacteria</taxon>
        <taxon>Bacillati</taxon>
        <taxon>Actinomycetota</taxon>
        <taxon>Actinomycetes</taxon>
        <taxon>Streptosporangiales</taxon>
        <taxon>Nocardiopsidaceae</taxon>
        <taxon>Streptomonospora</taxon>
    </lineage>
</organism>
<dbReference type="InterPro" id="IPR027417">
    <property type="entry name" value="P-loop_NTPase"/>
</dbReference>
<dbReference type="GO" id="GO:0016887">
    <property type="term" value="F:ATP hydrolysis activity"/>
    <property type="evidence" value="ECO:0007669"/>
    <property type="project" value="InterPro"/>
</dbReference>
<dbReference type="PANTHER" id="PTHR30486">
    <property type="entry name" value="TWITCHING MOTILITY PROTEIN PILT"/>
    <property type="match status" value="1"/>
</dbReference>
<evidence type="ECO:0000259" key="2">
    <source>
        <dbReference type="Pfam" id="PF00437"/>
    </source>
</evidence>
<gene>
    <name evidence="3" type="ORF">HNR25_002511</name>
</gene>
<dbReference type="PANTHER" id="PTHR30486:SF6">
    <property type="entry name" value="TYPE IV PILUS RETRACTATION ATPASE PILT"/>
    <property type="match status" value="1"/>
</dbReference>
<protein>
    <submittedName>
        <fullName evidence="3">Flp pilus assembly CpaF family ATPase</fullName>
    </submittedName>
</protein>
<dbReference type="AlphaFoldDB" id="A0A841EEA0"/>
<accession>A0A841EEA0</accession>
<dbReference type="SUPFAM" id="SSF52540">
    <property type="entry name" value="P-loop containing nucleoside triphosphate hydrolases"/>
    <property type="match status" value="1"/>
</dbReference>
<dbReference type="Pfam" id="PF00437">
    <property type="entry name" value="T2SSE"/>
    <property type="match status" value="1"/>
</dbReference>
<dbReference type="InterPro" id="IPR050921">
    <property type="entry name" value="T4SS_GSP_E_ATPase"/>
</dbReference>
<dbReference type="Gene3D" id="3.40.50.300">
    <property type="entry name" value="P-loop containing nucleotide triphosphate hydrolases"/>
    <property type="match status" value="1"/>
</dbReference>
<dbReference type="Proteomes" id="UP000578077">
    <property type="component" value="Unassembled WGS sequence"/>
</dbReference>